<feature type="compositionally biased region" description="Polar residues" evidence="1">
    <location>
        <begin position="163"/>
        <end position="183"/>
    </location>
</feature>
<dbReference type="PANTHER" id="PTHR38166:SF1">
    <property type="entry name" value="C2H2-TYPE DOMAIN-CONTAINING PROTEIN"/>
    <property type="match status" value="1"/>
</dbReference>
<proteinExistence type="predicted"/>
<gene>
    <name evidence="2" type="ORF">DL762_004855</name>
</gene>
<evidence type="ECO:0000313" key="2">
    <source>
        <dbReference type="EMBL" id="RYO86236.1"/>
    </source>
</evidence>
<reference evidence="2 3" key="1">
    <citation type="submission" date="2018-06" db="EMBL/GenBank/DDBJ databases">
        <title>Complete Genomes of Monosporascus.</title>
        <authorList>
            <person name="Robinson A.J."/>
            <person name="Natvig D.O."/>
        </authorList>
    </citation>
    <scope>NUCLEOTIDE SEQUENCE [LARGE SCALE GENOMIC DNA]</scope>
    <source>
        <strain evidence="2 3">CBS 609.92</strain>
    </source>
</reference>
<feature type="region of interest" description="Disordered" evidence="1">
    <location>
        <begin position="1"/>
        <end position="32"/>
    </location>
</feature>
<dbReference type="Proteomes" id="UP000294003">
    <property type="component" value="Unassembled WGS sequence"/>
</dbReference>
<dbReference type="PANTHER" id="PTHR38166">
    <property type="entry name" value="C2H2-TYPE DOMAIN-CONTAINING PROTEIN-RELATED"/>
    <property type="match status" value="1"/>
</dbReference>
<keyword evidence="3" id="KW-1185">Reference proteome</keyword>
<accession>A0ABY0H751</accession>
<sequence length="501" mass="54807">MTPNNSAGDFEFDAPESSQLSEQDPRARHSSCDAASTYLHSDDDRLAASLAGLLPLLTKWAPLKRGLGRIDAFDKAWQSAGTPSSKRRGVPSSTGSEDEAAFAESTGADRRPRAKNSPEESLAVPEARSPSPRLVEAARNCLRHRISDVLGATTRGAARGEQSDPSSTSSRTRAVQSPQQRTNGAGKRKATERAEGPGDDSDADDVKKRHKGHPEKSPGVIRDRFACPCFKRDPQLYGLESDCASHSWDIRRLKDCATPTGVDRDRPAQLARQKYGRIMDKERFKRLSGHAKWFVIFEILYPEVPRAEYPSPYHERSSVEGFLRFALQQTPLHLPTELDQLALDMGSEDARDRVTEVVKGFLCGVYDNYRDSQRLTSSTTLRAQNSLALEPADPLPNGQAAPETTVDPIAPGVRCYVEALLPSGFANEETTLVLPGQTAPSSRDFEERTGPPFDGLPHTADNGLDGLLGFDDTYTPDPGLEPGSAFWDSGNLMEAEGELFR</sequence>
<feature type="region of interest" description="Disordered" evidence="1">
    <location>
        <begin position="152"/>
        <end position="219"/>
    </location>
</feature>
<dbReference type="EMBL" id="QJNS01000120">
    <property type="protein sequence ID" value="RYO86236.1"/>
    <property type="molecule type" value="Genomic_DNA"/>
</dbReference>
<evidence type="ECO:0000313" key="3">
    <source>
        <dbReference type="Proteomes" id="UP000294003"/>
    </source>
</evidence>
<comment type="caution">
    <text evidence="2">The sequence shown here is derived from an EMBL/GenBank/DDBJ whole genome shotgun (WGS) entry which is preliminary data.</text>
</comment>
<evidence type="ECO:0008006" key="4">
    <source>
        <dbReference type="Google" id="ProtNLM"/>
    </source>
</evidence>
<name>A0ABY0H751_9PEZI</name>
<feature type="region of interest" description="Disordered" evidence="1">
    <location>
        <begin position="75"/>
        <end position="132"/>
    </location>
</feature>
<protein>
    <recommendedName>
        <fullName evidence="4">Restriction of telomere capping protein 4</fullName>
    </recommendedName>
</protein>
<evidence type="ECO:0000256" key="1">
    <source>
        <dbReference type="SAM" id="MobiDB-lite"/>
    </source>
</evidence>
<organism evidence="2 3">
    <name type="scientific">Monosporascus cannonballus</name>
    <dbReference type="NCBI Taxonomy" id="155416"/>
    <lineage>
        <taxon>Eukaryota</taxon>
        <taxon>Fungi</taxon>
        <taxon>Dikarya</taxon>
        <taxon>Ascomycota</taxon>
        <taxon>Pezizomycotina</taxon>
        <taxon>Sordariomycetes</taxon>
        <taxon>Xylariomycetidae</taxon>
        <taxon>Xylariales</taxon>
        <taxon>Xylariales incertae sedis</taxon>
        <taxon>Monosporascus</taxon>
    </lineage>
</organism>